<dbReference type="AlphaFoldDB" id="A0A7I7TEY4"/>
<keyword evidence="1" id="KW-0472">Membrane</keyword>
<proteinExistence type="predicted"/>
<keyword evidence="1" id="KW-0812">Transmembrane</keyword>
<sequence length="464" mass="51390">MALAKQPVSPTHPEKLSVPELIPRLSTMGYLLRPFSVWARYFPQLLACYLLGLLGRHLAIDWAAWAGYDNDWWASLIMPLAGMARLGSYVAMFLVLRPAFPVLATLGRRPARSIDLFSTVIVPFFAIYLAWQMFREDWLAFESRALIYRVGDSMTAVAAGAPPTDLHPQSLPVGAVTWVLIAAALVTRTALSKLKDRLPSWLVAIRLYVDALWVFLVLSFSVNQGLTVLINPAGWIAQRRIIVWLSTTRADLFSHFAPLEKAWDAAMWMLRTAFGGAAVPLIWLALAGIVYGVTVTTDWRKVAQRVVGRRADVVFERSAPAGKRWQKRWTVLPKTLREKVTDHAIEQLGKFRPITDSARIVLHAGALALALYVLAYAGLAWLDMTGSFYRAQLGDGYLLRGAAWLLGPHPEPFWDGFGQTLSLISHAIIEPLRICLIASTFAYCLEQVAPDPAPPQPATAAAAP</sequence>
<dbReference type="KEGG" id="mhev:MHEL_55160"/>
<feature type="transmembrane region" description="Helical" evidence="1">
    <location>
        <begin position="171"/>
        <end position="191"/>
    </location>
</feature>
<keyword evidence="1" id="KW-1133">Transmembrane helix</keyword>
<evidence type="ECO:0000256" key="1">
    <source>
        <dbReference type="SAM" id="Phobius"/>
    </source>
</evidence>
<feature type="transmembrane region" description="Helical" evidence="1">
    <location>
        <begin position="116"/>
        <end position="134"/>
    </location>
</feature>
<dbReference type="EMBL" id="AP022596">
    <property type="protein sequence ID" value="BBY67273.1"/>
    <property type="molecule type" value="Genomic_DNA"/>
</dbReference>
<gene>
    <name evidence="2" type="ORF">MHEL_55160</name>
</gene>
<feature type="transmembrane region" description="Helical" evidence="1">
    <location>
        <begin position="203"/>
        <end position="222"/>
    </location>
</feature>
<evidence type="ECO:0000313" key="2">
    <source>
        <dbReference type="EMBL" id="BBY67273.1"/>
    </source>
</evidence>
<feature type="transmembrane region" description="Helical" evidence="1">
    <location>
        <begin position="72"/>
        <end position="96"/>
    </location>
</feature>
<evidence type="ECO:0000313" key="3">
    <source>
        <dbReference type="Proteomes" id="UP000467148"/>
    </source>
</evidence>
<organism evidence="2 3">
    <name type="scientific">Mycolicibacterium helvum</name>
    <dbReference type="NCBI Taxonomy" id="1534349"/>
    <lineage>
        <taxon>Bacteria</taxon>
        <taxon>Bacillati</taxon>
        <taxon>Actinomycetota</taxon>
        <taxon>Actinomycetes</taxon>
        <taxon>Mycobacteriales</taxon>
        <taxon>Mycobacteriaceae</taxon>
        <taxon>Mycolicibacterium</taxon>
    </lineage>
</organism>
<feature type="transmembrane region" description="Helical" evidence="1">
    <location>
        <begin position="360"/>
        <end position="382"/>
    </location>
</feature>
<dbReference type="Proteomes" id="UP000467148">
    <property type="component" value="Chromosome"/>
</dbReference>
<feature type="transmembrane region" description="Helical" evidence="1">
    <location>
        <begin position="41"/>
        <end position="60"/>
    </location>
</feature>
<name>A0A7I7TEY4_9MYCO</name>
<reference evidence="2 3" key="1">
    <citation type="journal article" date="2019" name="Emerg. Microbes Infect.">
        <title>Comprehensive subspecies identification of 175 nontuberculous mycobacteria species based on 7547 genomic profiles.</title>
        <authorList>
            <person name="Matsumoto Y."/>
            <person name="Kinjo T."/>
            <person name="Motooka D."/>
            <person name="Nabeya D."/>
            <person name="Jung N."/>
            <person name="Uechi K."/>
            <person name="Horii T."/>
            <person name="Iida T."/>
            <person name="Fujita J."/>
            <person name="Nakamura S."/>
        </authorList>
    </citation>
    <scope>NUCLEOTIDE SEQUENCE [LARGE SCALE GENOMIC DNA]</scope>
    <source>
        <strain evidence="2 3">JCM 30396</strain>
    </source>
</reference>
<keyword evidence="3" id="KW-1185">Reference proteome</keyword>
<accession>A0A7I7TEY4</accession>
<protein>
    <submittedName>
        <fullName evidence="2">Uncharacterized protein</fullName>
    </submittedName>
</protein>
<feature type="transmembrane region" description="Helical" evidence="1">
    <location>
        <begin position="273"/>
        <end position="295"/>
    </location>
</feature>